<feature type="compositionally biased region" description="Basic and acidic residues" evidence="1">
    <location>
        <begin position="23"/>
        <end position="37"/>
    </location>
</feature>
<dbReference type="InterPro" id="IPR042797">
    <property type="entry name" value="GRXCR1"/>
</dbReference>
<accession>A0A9W3B713</accession>
<dbReference type="OrthoDB" id="423313at2759"/>
<evidence type="ECO:0000313" key="3">
    <source>
        <dbReference type="Proteomes" id="UP001165740"/>
    </source>
</evidence>
<evidence type="ECO:0000259" key="2">
    <source>
        <dbReference type="Pfam" id="PF00462"/>
    </source>
</evidence>
<dbReference type="AlphaFoldDB" id="A0A9W3B713"/>
<gene>
    <name evidence="4" type="primary">LOC106053705</name>
</gene>
<dbReference type="SUPFAM" id="SSF52833">
    <property type="entry name" value="Thioredoxin-like"/>
    <property type="match status" value="1"/>
</dbReference>
<dbReference type="PANTHER" id="PTHR46990">
    <property type="entry name" value="GLUTAREDOXIN DOMAIN-CONTAINING CYSTEINE-RICH PROTEIN 1"/>
    <property type="match status" value="1"/>
</dbReference>
<organism evidence="3 4">
    <name type="scientific">Biomphalaria glabrata</name>
    <name type="common">Bloodfluke planorb</name>
    <name type="synonym">Freshwater snail</name>
    <dbReference type="NCBI Taxonomy" id="6526"/>
    <lineage>
        <taxon>Eukaryota</taxon>
        <taxon>Metazoa</taxon>
        <taxon>Spiralia</taxon>
        <taxon>Lophotrochozoa</taxon>
        <taxon>Mollusca</taxon>
        <taxon>Gastropoda</taxon>
        <taxon>Heterobranchia</taxon>
        <taxon>Euthyneura</taxon>
        <taxon>Panpulmonata</taxon>
        <taxon>Hygrophila</taxon>
        <taxon>Lymnaeoidea</taxon>
        <taxon>Planorbidae</taxon>
        <taxon>Biomphalaria</taxon>
    </lineage>
</organism>
<feature type="region of interest" description="Disordered" evidence="1">
    <location>
        <begin position="94"/>
        <end position="129"/>
    </location>
</feature>
<dbReference type="GO" id="GO:0007605">
    <property type="term" value="P:sensory perception of sound"/>
    <property type="evidence" value="ECO:0007669"/>
    <property type="project" value="InterPro"/>
</dbReference>
<name>A0A9W3B713_BIOGL</name>
<feature type="region of interest" description="Disordered" evidence="1">
    <location>
        <begin position="14"/>
        <end position="37"/>
    </location>
</feature>
<proteinExistence type="predicted"/>
<dbReference type="RefSeq" id="XP_055895185.1">
    <property type="nucleotide sequence ID" value="XM_056039210.1"/>
</dbReference>
<feature type="compositionally biased region" description="Polar residues" evidence="1">
    <location>
        <begin position="217"/>
        <end position="228"/>
    </location>
</feature>
<sequence>MTFVQCISLTSMNRNSFQSDTPVPERMKERHQTSDRISHTAVDGYSRPMSEDLSRHTSQHYLPGQKGGYTTSIVVDAPAKQTPVVTVRQNQGHVPAAHPTHVRESSSQHRQSGGVVGKFPRSVSEPHDQESMYPAVLQKRYSNISEGRPHKHHTISVSHKQHNGIYNGIQEHPTHPHISHAREDLAAASVRTLEPTHFRNTHSNGEAHTQSTLPEAALSPTSRQFTTQPSLSLVPSAPPLFAGRRDVKDPSTVSEKQIVSDKGTVRGFKNRVRAGIATFWTQAEDTIETCSYGGTRPVRNYRLLEQGKIVVYATSMSVVRETSERCKIVRSLLQNHMVRYEERDLYMSRDIQQELRERLAKDGITDLRLPHVFADGIHLGGSEELERLNEAGELRHILDAYQKIVVRIMCDKCGGYRFVPCDFCHGSKKSLLRNHFTEEFCALRCMHCDDNGLRRCDMCVDQQE</sequence>
<protein>
    <submittedName>
        <fullName evidence="4">Glutaredoxin domain-containing cysteine-rich protein CG31559-like isoform X1</fullName>
    </submittedName>
</protein>
<dbReference type="InterPro" id="IPR002109">
    <property type="entry name" value="Glutaredoxin"/>
</dbReference>
<dbReference type="CDD" id="cd03031">
    <property type="entry name" value="GRX_GRX_like"/>
    <property type="match status" value="1"/>
</dbReference>
<dbReference type="PANTHER" id="PTHR46990:SF1">
    <property type="entry name" value="GLUTAREDOXIN DOMAIN-CONTAINING CYSTEINE-RICH PROTEIN 1"/>
    <property type="match status" value="1"/>
</dbReference>
<dbReference type="PROSITE" id="PS51354">
    <property type="entry name" value="GLUTAREDOXIN_2"/>
    <property type="match status" value="1"/>
</dbReference>
<dbReference type="Gene3D" id="3.40.30.10">
    <property type="entry name" value="Glutaredoxin"/>
    <property type="match status" value="1"/>
</dbReference>
<dbReference type="GeneID" id="106053705"/>
<dbReference type="InterPro" id="IPR036249">
    <property type="entry name" value="Thioredoxin-like_sf"/>
</dbReference>
<dbReference type="Pfam" id="PF23733">
    <property type="entry name" value="GRXCR1-2_C"/>
    <property type="match status" value="1"/>
</dbReference>
<reference evidence="4" key="1">
    <citation type="submission" date="2025-08" db="UniProtKB">
        <authorList>
            <consortium name="RefSeq"/>
        </authorList>
    </citation>
    <scope>IDENTIFICATION</scope>
</reference>
<keyword evidence="3" id="KW-1185">Reference proteome</keyword>
<feature type="domain" description="Glutaredoxin" evidence="2">
    <location>
        <begin position="324"/>
        <end position="378"/>
    </location>
</feature>
<evidence type="ECO:0000313" key="4">
    <source>
        <dbReference type="RefSeq" id="XP_055895185.1"/>
    </source>
</evidence>
<dbReference type="Pfam" id="PF00462">
    <property type="entry name" value="Glutaredoxin"/>
    <property type="match status" value="1"/>
</dbReference>
<evidence type="ECO:0000256" key="1">
    <source>
        <dbReference type="SAM" id="MobiDB-lite"/>
    </source>
</evidence>
<feature type="region of interest" description="Disordered" evidence="1">
    <location>
        <begin position="217"/>
        <end position="253"/>
    </location>
</feature>
<dbReference type="Proteomes" id="UP001165740">
    <property type="component" value="Chromosome 8"/>
</dbReference>